<evidence type="ECO:0000259" key="3">
    <source>
        <dbReference type="Pfam" id="PF25043"/>
    </source>
</evidence>
<dbReference type="InterPro" id="IPR058580">
    <property type="entry name" value="DUF2828"/>
</dbReference>
<dbReference type="OrthoDB" id="1149618at2759"/>
<evidence type="ECO:0000259" key="2">
    <source>
        <dbReference type="Pfam" id="PF11443"/>
    </source>
</evidence>
<dbReference type="PANTHER" id="PTHR31373:SF27">
    <property type="entry name" value="TROVE DOMAIN-CONTAINING PROTEIN"/>
    <property type="match status" value="1"/>
</dbReference>
<dbReference type="Pfam" id="PF25043">
    <property type="entry name" value="DUF7788"/>
    <property type="match status" value="1"/>
</dbReference>
<feature type="domain" description="DUF2828" evidence="2">
    <location>
        <begin position="143"/>
        <end position="571"/>
    </location>
</feature>
<dbReference type="EMBL" id="CM003098">
    <property type="protein sequence ID" value="KUI65176.1"/>
    <property type="molecule type" value="Genomic_DNA"/>
</dbReference>
<dbReference type="Proteomes" id="UP000078559">
    <property type="component" value="Chromosome 1"/>
</dbReference>
<dbReference type="AlphaFoldDB" id="A0A194VLW4"/>
<gene>
    <name evidence="4" type="ORF">VM1G_00608</name>
</gene>
<name>A0A194VLW4_CYTMA</name>
<dbReference type="PANTHER" id="PTHR31373">
    <property type="entry name" value="OS06G0652100 PROTEIN"/>
    <property type="match status" value="1"/>
</dbReference>
<feature type="region of interest" description="Disordered" evidence="1">
    <location>
        <begin position="105"/>
        <end position="129"/>
    </location>
</feature>
<reference evidence="4" key="1">
    <citation type="submission" date="2014-12" db="EMBL/GenBank/DDBJ databases">
        <title>Genome Sequence of Valsa Canker Pathogens Uncovers a Specific Adaption of Colonization on Woody Bark.</title>
        <authorList>
            <person name="Yin Z."/>
            <person name="Liu H."/>
            <person name="Gao X."/>
            <person name="Li Z."/>
            <person name="Song N."/>
            <person name="Ke X."/>
            <person name="Dai Q."/>
            <person name="Wu Y."/>
            <person name="Sun Y."/>
            <person name="Xu J.-R."/>
            <person name="Kang Z.K."/>
            <person name="Wang L."/>
            <person name="Huang L."/>
        </authorList>
    </citation>
    <scope>NUCLEOTIDE SEQUENCE [LARGE SCALE GENOMIC DNA]</scope>
    <source>
        <strain evidence="4">03-8</strain>
    </source>
</reference>
<sequence>MAPSSENQQQELWFLKSTFPVLLPSHPALTIPNLEFDAFLREDVKQKVAAESSVATQAVEDNAVVDTDTSTTGDIREDLAKMTADWDDVSMADFTDVIAEDSLAESAQGTNSENDHPSMKGLLSHQDAPEAEQVRDMESKMRTENGDIAHRSTGEALVDLFTELEDVISGPRLLELLNEAWREDSESTLKVIFNARSIHLGKASRQTFYRCAGWLAKYHPLTLVANLSWLSRPVIQKKMEKKDDQKKMDEEDMVFVEEDMGDNDAARFDVKNGVSHGYWKDLLNLLALHVNGKLDVLANPRDILNIEQEKNKKTKWPKNQEVAKAIRHEKRDARHEAAVKAFKEDSIYRALHLAVARLFAAQLKTDLDLLRSDDQTAKRKVSLCAKWAPSSTHFHDKHTFIVSSIAEIMYPLSTFEGFSNYDESNDEKREFYLRHARESYRKDVAALRKHLECVERDITNNSFENIKYDRIPSLAMNNYAPLFAKKDTDRFEKYIDNVVSGKAQISGATLLPSTLIKVAREISLISIRSMSEKRKKGTKDLVDMKIAQITAKTIDSQWKTLVQRIKDSGTLENCIAVADVSGSMGGPLFPDGTCPMDSSIGLSLLIAEVAKPPFGGAFITFSEDPSVQKIDLSKGLVDKYDELGQADWSMRTNFVAVFEELILPMAIENQLKPEDMVKRVFVFSDMQFDEAETDSSDGDTSDPDLPEDTAPDALWSTSYERIAKKFQDAGYEMPELVFWDLAGGRAGYVDEPGDGDPVAPKPVTAANEGTALVSGYSQGMLKVFLENGSFEDENAEEEIVEEIGDDDEVVVEKRKKQKLDPLAVVKRAIGHPAYRMLQVVD</sequence>
<evidence type="ECO:0000313" key="5">
    <source>
        <dbReference type="Proteomes" id="UP000078559"/>
    </source>
</evidence>
<dbReference type="InterPro" id="IPR011205">
    <property type="entry name" value="UCP015417_vWA"/>
</dbReference>
<evidence type="ECO:0000256" key="1">
    <source>
        <dbReference type="SAM" id="MobiDB-lite"/>
    </source>
</evidence>
<protein>
    <recommendedName>
        <fullName evidence="6">DUF2828 domain-containing protein</fullName>
    </recommendedName>
</protein>
<proteinExistence type="predicted"/>
<accession>A0A194VLW4</accession>
<dbReference type="InterPro" id="IPR056690">
    <property type="entry name" value="DUF7788"/>
</dbReference>
<evidence type="ECO:0008006" key="6">
    <source>
        <dbReference type="Google" id="ProtNLM"/>
    </source>
</evidence>
<evidence type="ECO:0000313" key="4">
    <source>
        <dbReference type="EMBL" id="KUI65176.1"/>
    </source>
</evidence>
<feature type="region of interest" description="Disordered" evidence="1">
    <location>
        <begin position="691"/>
        <end position="711"/>
    </location>
</feature>
<keyword evidence="5" id="KW-1185">Reference proteome</keyword>
<dbReference type="Pfam" id="PF11443">
    <property type="entry name" value="DUF2828"/>
    <property type="match status" value="1"/>
</dbReference>
<feature type="domain" description="DUF7788" evidence="3">
    <location>
        <begin position="573"/>
        <end position="829"/>
    </location>
</feature>
<feature type="compositionally biased region" description="Acidic residues" evidence="1">
    <location>
        <begin position="691"/>
        <end position="710"/>
    </location>
</feature>
<organism evidence="4 5">
    <name type="scientific">Cytospora mali</name>
    <name type="common">Apple Valsa canker fungus</name>
    <name type="synonym">Valsa mali</name>
    <dbReference type="NCBI Taxonomy" id="578113"/>
    <lineage>
        <taxon>Eukaryota</taxon>
        <taxon>Fungi</taxon>
        <taxon>Dikarya</taxon>
        <taxon>Ascomycota</taxon>
        <taxon>Pezizomycotina</taxon>
        <taxon>Sordariomycetes</taxon>
        <taxon>Sordariomycetidae</taxon>
        <taxon>Diaporthales</taxon>
        <taxon>Cytosporaceae</taxon>
        <taxon>Cytospora</taxon>
    </lineage>
</organism>